<accession>R4K6X5</accession>
<dbReference type="STRING" id="86416.Clopa_4202"/>
<keyword evidence="7" id="KW-1185">Reference proteome</keyword>
<proteinExistence type="inferred from homology"/>
<dbReference type="HOGENOM" id="CLU_028871_5_0_9"/>
<dbReference type="eggNOG" id="COG0715">
    <property type="taxonomic scope" value="Bacteria"/>
</dbReference>
<evidence type="ECO:0000256" key="2">
    <source>
        <dbReference type="ARBA" id="ARBA00010742"/>
    </source>
</evidence>
<organism evidence="6 7">
    <name type="scientific">Clostridium pasteurianum BC1</name>
    <dbReference type="NCBI Taxonomy" id="86416"/>
    <lineage>
        <taxon>Bacteria</taxon>
        <taxon>Bacillati</taxon>
        <taxon>Bacillota</taxon>
        <taxon>Clostridia</taxon>
        <taxon>Eubacteriales</taxon>
        <taxon>Clostridiaceae</taxon>
        <taxon>Clostridium</taxon>
    </lineage>
</organism>
<dbReference type="GO" id="GO:0042597">
    <property type="term" value="C:periplasmic space"/>
    <property type="evidence" value="ECO:0007669"/>
    <property type="project" value="UniProtKB-SubCell"/>
</dbReference>
<evidence type="ECO:0000259" key="5">
    <source>
        <dbReference type="Pfam" id="PF09084"/>
    </source>
</evidence>
<dbReference type="GO" id="GO:0042918">
    <property type="term" value="P:alkanesulfonate transmembrane transport"/>
    <property type="evidence" value="ECO:0007669"/>
    <property type="project" value="TreeGrafter"/>
</dbReference>
<protein>
    <submittedName>
        <fullName evidence="6">ABC-type nitrate/sulfonate/bicarbonate transport system, periplasmic component</fullName>
    </submittedName>
</protein>
<dbReference type="InterPro" id="IPR015168">
    <property type="entry name" value="SsuA/THI5"/>
</dbReference>
<dbReference type="KEGG" id="cpas:Clopa_4202"/>
<dbReference type="PROSITE" id="PS51257">
    <property type="entry name" value="PROKAR_LIPOPROTEIN"/>
    <property type="match status" value="1"/>
</dbReference>
<evidence type="ECO:0000256" key="3">
    <source>
        <dbReference type="ARBA" id="ARBA00022729"/>
    </source>
</evidence>
<dbReference type="AlphaFoldDB" id="R4K6X5"/>
<dbReference type="PANTHER" id="PTHR30024">
    <property type="entry name" value="ALIPHATIC SULFONATES-BINDING PROTEIN-RELATED"/>
    <property type="match status" value="1"/>
</dbReference>
<feature type="chain" id="PRO_5038783313" evidence="4">
    <location>
        <begin position="28"/>
        <end position="356"/>
    </location>
</feature>
<dbReference type="Pfam" id="PF09084">
    <property type="entry name" value="NMT1"/>
    <property type="match status" value="1"/>
</dbReference>
<dbReference type="OrthoDB" id="286202at2"/>
<feature type="signal peptide" evidence="4">
    <location>
        <begin position="1"/>
        <end position="27"/>
    </location>
</feature>
<name>R4K6X5_CLOPA</name>
<gene>
    <name evidence="6" type="ORF">Clopa_4202</name>
</gene>
<dbReference type="SUPFAM" id="SSF53850">
    <property type="entry name" value="Periplasmic binding protein-like II"/>
    <property type="match status" value="1"/>
</dbReference>
<dbReference type="RefSeq" id="WP_015617206.1">
    <property type="nucleotide sequence ID" value="NC_021182.1"/>
</dbReference>
<sequence>MVKKRSNKKSLLVLISLVCTVSLVATACGKQSSSSSASSSKSIADKLKPGSDGLIAIKTSSKLACDSTPWVVADEKGFFKKYGLKVEYTGETQAAQKIPAILNGNNYVESFHPNTYAPAIAGGANIIGVGAAGIDPAPDIDPKYRHMWWFVSAKASQAGVKTFKDLADYKKGQKLKFTTGSANICTDFEGNTLADKYGIPRDRIEWVTMPDVQALQALTQGTVDVSAVHPPFYTGMEKAGNIKIADTADTDLGPTAGLTYWVVNKTWAAENPNVLRKFLKAITEADTWSNNNSKEAADLTAKHIGQPVSGSHYYSENLNIDNEKYLKPWLDDSVKNGSIPAGKVKASDMVTDAYYK</sequence>
<dbReference type="PATRIC" id="fig|86416.3.peg.4206"/>
<comment type="similarity">
    <text evidence="2">Belongs to the bacterial solute-binding protein SsuA/TauA family.</text>
</comment>
<dbReference type="Proteomes" id="UP000013523">
    <property type="component" value="Chromosome"/>
</dbReference>
<evidence type="ECO:0000256" key="1">
    <source>
        <dbReference type="ARBA" id="ARBA00004418"/>
    </source>
</evidence>
<comment type="subcellular location">
    <subcellularLocation>
        <location evidence="1">Periplasm</location>
    </subcellularLocation>
</comment>
<keyword evidence="3 4" id="KW-0732">Signal</keyword>
<evidence type="ECO:0000256" key="4">
    <source>
        <dbReference type="SAM" id="SignalP"/>
    </source>
</evidence>
<reference evidence="6 7" key="1">
    <citation type="submission" date="2012-01" db="EMBL/GenBank/DDBJ databases">
        <title>Complete sequence of chromosome of Clostridium pasteurianum BC1.</title>
        <authorList>
            <consortium name="US DOE Joint Genome Institute"/>
            <person name="Lucas S."/>
            <person name="Han J."/>
            <person name="Lapidus A."/>
            <person name="Cheng J.-F."/>
            <person name="Goodwin L."/>
            <person name="Pitluck S."/>
            <person name="Peters L."/>
            <person name="Mikhailova N."/>
            <person name="Teshima H."/>
            <person name="Detter J.C."/>
            <person name="Han C."/>
            <person name="Tapia R."/>
            <person name="Land M."/>
            <person name="Hauser L."/>
            <person name="Kyrpides N."/>
            <person name="Ivanova N."/>
            <person name="Pagani I."/>
            <person name="Dunn J."/>
            <person name="Taghavi S."/>
            <person name="Francis A."/>
            <person name="van der Lelie D."/>
            <person name="Woyke T."/>
        </authorList>
    </citation>
    <scope>NUCLEOTIDE SEQUENCE [LARGE SCALE GENOMIC DNA]</scope>
    <source>
        <strain evidence="6 7">BC1</strain>
    </source>
</reference>
<evidence type="ECO:0000313" key="6">
    <source>
        <dbReference type="EMBL" id="AGK98932.1"/>
    </source>
</evidence>
<dbReference type="Gene3D" id="3.40.190.10">
    <property type="entry name" value="Periplasmic binding protein-like II"/>
    <property type="match status" value="2"/>
</dbReference>
<dbReference type="EMBL" id="CP003261">
    <property type="protein sequence ID" value="AGK98932.1"/>
    <property type="molecule type" value="Genomic_DNA"/>
</dbReference>
<dbReference type="PANTHER" id="PTHR30024:SF47">
    <property type="entry name" value="TAURINE-BINDING PERIPLASMIC PROTEIN"/>
    <property type="match status" value="1"/>
</dbReference>
<evidence type="ECO:0000313" key="7">
    <source>
        <dbReference type="Proteomes" id="UP000013523"/>
    </source>
</evidence>
<feature type="domain" description="SsuA/THI5-like" evidence="5">
    <location>
        <begin position="66"/>
        <end position="295"/>
    </location>
</feature>